<protein>
    <submittedName>
        <fullName evidence="2">Chloride intracellular channel exl-1-like isoform X1</fullName>
    </submittedName>
</protein>
<dbReference type="GO" id="GO:0016324">
    <property type="term" value="C:apical plasma membrane"/>
    <property type="evidence" value="ECO:0007669"/>
    <property type="project" value="TreeGrafter"/>
</dbReference>
<sequence length="275" mass="30513">MMNVEPEDEIVLFVKLGYDGQSLGACHQSQRVHMLSRLKASAKVMPFPRVVPVNTAKPPKEFTELDMRLRLPVLHVTPAAMEDGFDPLDSSDDIVVALEGRYPGGLCTSNSQCEAEADQASRDFFSKFCFLVRGVAKESSHLETELQTLNNFLESSSCERGEGGFLCGSYPSLLDCEILPKLHQVRVAAQALKGFSIPPHFSSLWRYLHAAYSCTAFTESCPPDHEIILHWLEHCGTPEAMKQSRKLLSQIGSERHQPSYSFSIPAKATPVVIDD</sequence>
<keyword evidence="1" id="KW-1185">Reference proteome</keyword>
<dbReference type="RefSeq" id="XP_034234986.1">
    <property type="nucleotide sequence ID" value="XM_034379095.1"/>
</dbReference>
<dbReference type="Gene3D" id="3.40.30.10">
    <property type="entry name" value="Glutaredoxin"/>
    <property type="match status" value="1"/>
</dbReference>
<dbReference type="KEGG" id="tpal:117641611"/>
<dbReference type="Proteomes" id="UP000515158">
    <property type="component" value="Unplaced"/>
</dbReference>
<dbReference type="OrthoDB" id="1935530at2759"/>
<dbReference type="GeneID" id="117641611"/>
<dbReference type="AlphaFoldDB" id="A0A6P8YEV9"/>
<evidence type="ECO:0000313" key="2">
    <source>
        <dbReference type="RefSeq" id="XP_034234986.1"/>
    </source>
</evidence>
<reference evidence="2" key="1">
    <citation type="submission" date="2025-08" db="UniProtKB">
        <authorList>
            <consortium name="RefSeq"/>
        </authorList>
    </citation>
    <scope>IDENTIFICATION</scope>
    <source>
        <tissue evidence="2">Total insect</tissue>
    </source>
</reference>
<dbReference type="PANTHER" id="PTHR43920:SF5">
    <property type="entry name" value="CHLORIDE INTRACELLULAR CHANNEL CLIC"/>
    <property type="match status" value="1"/>
</dbReference>
<gene>
    <name evidence="2" type="primary">LOC117641611</name>
</gene>
<organism evidence="2">
    <name type="scientific">Thrips palmi</name>
    <name type="common">Melon thrips</name>
    <dbReference type="NCBI Taxonomy" id="161013"/>
    <lineage>
        <taxon>Eukaryota</taxon>
        <taxon>Metazoa</taxon>
        <taxon>Ecdysozoa</taxon>
        <taxon>Arthropoda</taxon>
        <taxon>Hexapoda</taxon>
        <taxon>Insecta</taxon>
        <taxon>Pterygota</taxon>
        <taxon>Neoptera</taxon>
        <taxon>Paraneoptera</taxon>
        <taxon>Thysanoptera</taxon>
        <taxon>Terebrantia</taxon>
        <taxon>Thripoidea</taxon>
        <taxon>Thripidae</taxon>
        <taxon>Thrips</taxon>
    </lineage>
</organism>
<proteinExistence type="predicted"/>
<dbReference type="PANTHER" id="PTHR43920">
    <property type="entry name" value="CHLORIDE INTRACELLULAR CHANNEL, ISOFORM A"/>
    <property type="match status" value="1"/>
</dbReference>
<dbReference type="SUPFAM" id="SSF47616">
    <property type="entry name" value="GST C-terminal domain-like"/>
    <property type="match status" value="1"/>
</dbReference>
<name>A0A6P8YEV9_THRPL</name>
<dbReference type="GO" id="GO:0005737">
    <property type="term" value="C:cytoplasm"/>
    <property type="evidence" value="ECO:0007669"/>
    <property type="project" value="TreeGrafter"/>
</dbReference>
<dbReference type="InterPro" id="IPR036282">
    <property type="entry name" value="Glutathione-S-Trfase_C_sf"/>
</dbReference>
<dbReference type="Gene3D" id="1.20.1050.10">
    <property type="match status" value="1"/>
</dbReference>
<dbReference type="GO" id="GO:0005254">
    <property type="term" value="F:chloride channel activity"/>
    <property type="evidence" value="ECO:0007669"/>
    <property type="project" value="TreeGrafter"/>
</dbReference>
<evidence type="ECO:0000313" key="1">
    <source>
        <dbReference type="Proteomes" id="UP000515158"/>
    </source>
</evidence>
<accession>A0A6P8YEV9</accession>
<dbReference type="InParanoid" id="A0A6P8YEV9"/>